<dbReference type="OrthoDB" id="422736at2759"/>
<organism evidence="1 2">
    <name type="scientific">Fusarium tjaetaba</name>
    <dbReference type="NCBI Taxonomy" id="1567544"/>
    <lineage>
        <taxon>Eukaryota</taxon>
        <taxon>Fungi</taxon>
        <taxon>Dikarya</taxon>
        <taxon>Ascomycota</taxon>
        <taxon>Pezizomycotina</taxon>
        <taxon>Sordariomycetes</taxon>
        <taxon>Hypocreomycetidae</taxon>
        <taxon>Hypocreales</taxon>
        <taxon>Nectriaceae</taxon>
        <taxon>Fusarium</taxon>
        <taxon>Fusarium fujikuroi species complex</taxon>
    </lineage>
</organism>
<evidence type="ECO:0000313" key="2">
    <source>
        <dbReference type="Proteomes" id="UP000530670"/>
    </source>
</evidence>
<dbReference type="RefSeq" id="XP_037207598.1">
    <property type="nucleotide sequence ID" value="XM_037351797.1"/>
</dbReference>
<accession>A0A8H5RRV0</accession>
<dbReference type="EMBL" id="JAAQRI010000102">
    <property type="protein sequence ID" value="KAF5638398.1"/>
    <property type="molecule type" value="Genomic_DNA"/>
</dbReference>
<dbReference type="Proteomes" id="UP000530670">
    <property type="component" value="Unassembled WGS sequence"/>
</dbReference>
<dbReference type="AlphaFoldDB" id="A0A8H5RRV0"/>
<dbReference type="GeneID" id="59304067"/>
<reference evidence="1 2" key="1">
    <citation type="submission" date="2020-05" db="EMBL/GenBank/DDBJ databases">
        <title>Identification and distribution of gene clusters putatively required for synthesis of sphingolipid metabolism inhibitors in phylogenetically diverse species of the filamentous fungus Fusarium.</title>
        <authorList>
            <person name="Kim H.-S."/>
            <person name="Busman M."/>
            <person name="Brown D.W."/>
            <person name="Divon H."/>
            <person name="Uhlig S."/>
            <person name="Proctor R.H."/>
        </authorList>
    </citation>
    <scope>NUCLEOTIDE SEQUENCE [LARGE SCALE GENOMIC DNA]</scope>
    <source>
        <strain evidence="1 2">NRRL 66243</strain>
    </source>
</reference>
<proteinExistence type="predicted"/>
<comment type="caution">
    <text evidence="1">The sequence shown here is derived from an EMBL/GenBank/DDBJ whole genome shotgun (WGS) entry which is preliminary data.</text>
</comment>
<gene>
    <name evidence="1" type="ORF">FTJAE_5304</name>
</gene>
<protein>
    <submittedName>
        <fullName evidence="1">Uncharacterized protein</fullName>
    </submittedName>
</protein>
<evidence type="ECO:0000313" key="1">
    <source>
        <dbReference type="EMBL" id="KAF5638398.1"/>
    </source>
</evidence>
<sequence length="185" mass="21152">MHSDFEYHVGLDYTQNLFIPTVFEEQDGEIIALNNETGIAEKSVSLGIEPRLDGVPDDIQSFTNPLNMHVLQDPADWGDMPVYVDFYSTAIPFFPYLHQLIKSQLNIVEAEPLLEIAVNGERLVYWESRSNVTQKMPKTFIVDSGEVCIVKREFGYVCHAKTEKAEAEKPWYDEVFRDGMGDLEI</sequence>
<name>A0A8H5RRV0_9HYPO</name>
<keyword evidence="2" id="KW-1185">Reference proteome</keyword>